<dbReference type="NCBIfam" id="NF008750">
    <property type="entry name" value="PRK11784.1-2"/>
    <property type="match status" value="1"/>
</dbReference>
<keyword evidence="4" id="KW-1185">Reference proteome</keyword>
<accession>A0ABX0X6E0</accession>
<dbReference type="SMART" id="SM00450">
    <property type="entry name" value="RHOD"/>
    <property type="match status" value="1"/>
</dbReference>
<dbReference type="InterPro" id="IPR027417">
    <property type="entry name" value="P-loop_NTPase"/>
</dbReference>
<dbReference type="GO" id="GO:0016740">
    <property type="term" value="F:transferase activity"/>
    <property type="evidence" value="ECO:0007669"/>
    <property type="project" value="UniProtKB-KW"/>
</dbReference>
<reference evidence="3 4" key="1">
    <citation type="submission" date="2020-03" db="EMBL/GenBank/DDBJ databases">
        <title>Genomic Encyclopedia of Type Strains, Phase IV (KMG-IV): sequencing the most valuable type-strain genomes for metagenomic binning, comparative biology and taxonomic classification.</title>
        <authorList>
            <person name="Goeker M."/>
        </authorList>
    </citation>
    <scope>NUCLEOTIDE SEQUENCE [LARGE SCALE GENOMIC DNA]</scope>
    <source>
        <strain evidence="3 4">DSM 105096</strain>
    </source>
</reference>
<evidence type="ECO:0000313" key="4">
    <source>
        <dbReference type="Proteomes" id="UP000770785"/>
    </source>
</evidence>
<dbReference type="Proteomes" id="UP000770785">
    <property type="component" value="Unassembled WGS sequence"/>
</dbReference>
<dbReference type="NCBIfam" id="TIGR03167">
    <property type="entry name" value="tRNA_sel_U_synt"/>
    <property type="match status" value="1"/>
</dbReference>
<dbReference type="Gene3D" id="3.40.250.10">
    <property type="entry name" value="Rhodanese-like domain"/>
    <property type="match status" value="1"/>
</dbReference>
<dbReference type="InterPro" id="IPR058840">
    <property type="entry name" value="AAA_SelU"/>
</dbReference>
<dbReference type="InterPro" id="IPR016130">
    <property type="entry name" value="Tyr_Pase_AS"/>
</dbReference>
<organism evidence="3 4">
    <name type="scientific">Neolewinella antarctica</name>
    <dbReference type="NCBI Taxonomy" id="442734"/>
    <lineage>
        <taxon>Bacteria</taxon>
        <taxon>Pseudomonadati</taxon>
        <taxon>Bacteroidota</taxon>
        <taxon>Saprospiria</taxon>
        <taxon>Saprospirales</taxon>
        <taxon>Lewinellaceae</taxon>
        <taxon>Neolewinella</taxon>
    </lineage>
</organism>
<dbReference type="PROSITE" id="PS00383">
    <property type="entry name" value="TYR_PHOSPHATASE_1"/>
    <property type="match status" value="1"/>
</dbReference>
<dbReference type="PANTHER" id="PTHR30401">
    <property type="entry name" value="TRNA 2-SELENOURIDINE SYNTHASE"/>
    <property type="match status" value="1"/>
</dbReference>
<dbReference type="EC" id="2.9.1.-" evidence="3"/>
<dbReference type="RefSeq" id="WP_168035384.1">
    <property type="nucleotide sequence ID" value="NZ_JAATJH010000001.1"/>
</dbReference>
<comment type="caution">
    <text evidence="3">The sequence shown here is derived from an EMBL/GenBank/DDBJ whole genome shotgun (WGS) entry which is preliminary data.</text>
</comment>
<evidence type="ECO:0000313" key="3">
    <source>
        <dbReference type="EMBL" id="NJC24561.1"/>
    </source>
</evidence>
<dbReference type="InterPro" id="IPR017582">
    <property type="entry name" value="SelU"/>
</dbReference>
<gene>
    <name evidence="3" type="ORF">GGR27_000042</name>
</gene>
<protein>
    <submittedName>
        <fullName evidence="3">tRNA 2-selenouridine synthase</fullName>
        <ecNumber evidence="3">2.9.1.-</ecNumber>
    </submittedName>
</protein>
<dbReference type="SUPFAM" id="SSF52540">
    <property type="entry name" value="P-loop containing nucleoside triphosphate hydrolases"/>
    <property type="match status" value="1"/>
</dbReference>
<dbReference type="Pfam" id="PF00581">
    <property type="entry name" value="Rhodanese"/>
    <property type="match status" value="1"/>
</dbReference>
<sequence>MKVITPAAYFTDLTYSDYALLDVRSPGEFTQGKLPRAQSLPLFSDAERAEVGTLYKRTGQDEALLRGLEIAGGKMRWLVEEARRLCPSGKVVVHCWRGGQRSGSVSWLLEKAGLEVTQMSGGYKAARQYIRTYFAECPHRFRVLSGPTGSGKTPVLLAMALRGANIIDLEGIANHKGSAFGGIGELPQPSSEEFENQVFAQLNRLPKGATVWLEDESRLIGRVFLSEEFYQRLVDAPVVELQQPIEWRVDRLVDLYGAYPTEELAAAFSRIRKKLGGQNLNLAIEALENGDIATAARVALVYYDKAYAYYGERRNANIVETIVAGSPVAASVAKQILSVAYGE</sequence>
<keyword evidence="3" id="KW-0808">Transferase</keyword>
<feature type="domain" description="Rhodanese" evidence="2">
    <location>
        <begin position="14"/>
        <end position="135"/>
    </location>
</feature>
<evidence type="ECO:0000259" key="2">
    <source>
        <dbReference type="PROSITE" id="PS50206"/>
    </source>
</evidence>
<dbReference type="PANTHER" id="PTHR30401:SF0">
    <property type="entry name" value="TRNA 2-SELENOURIDINE SYNTHASE"/>
    <property type="match status" value="1"/>
</dbReference>
<dbReference type="EMBL" id="JAATJH010000001">
    <property type="protein sequence ID" value="NJC24561.1"/>
    <property type="molecule type" value="Genomic_DNA"/>
</dbReference>
<keyword evidence="1" id="KW-0711">Selenium</keyword>
<dbReference type="SUPFAM" id="SSF52821">
    <property type="entry name" value="Rhodanese/Cell cycle control phosphatase"/>
    <property type="match status" value="1"/>
</dbReference>
<evidence type="ECO:0000256" key="1">
    <source>
        <dbReference type="ARBA" id="ARBA00023266"/>
    </source>
</evidence>
<dbReference type="PROSITE" id="PS50206">
    <property type="entry name" value="RHODANESE_3"/>
    <property type="match status" value="1"/>
</dbReference>
<name>A0ABX0X6E0_9BACT</name>
<dbReference type="InterPro" id="IPR001763">
    <property type="entry name" value="Rhodanese-like_dom"/>
</dbReference>
<dbReference type="InterPro" id="IPR036873">
    <property type="entry name" value="Rhodanese-like_dom_sf"/>
</dbReference>
<dbReference type="Pfam" id="PF26341">
    <property type="entry name" value="AAA_SelU"/>
    <property type="match status" value="1"/>
</dbReference>
<proteinExistence type="predicted"/>